<feature type="compositionally biased region" description="Basic and acidic residues" evidence="2">
    <location>
        <begin position="441"/>
        <end position="461"/>
    </location>
</feature>
<evidence type="ECO:0000256" key="2">
    <source>
        <dbReference type="SAM" id="MobiDB-lite"/>
    </source>
</evidence>
<feature type="coiled-coil region" evidence="1">
    <location>
        <begin position="109"/>
        <end position="172"/>
    </location>
</feature>
<proteinExistence type="predicted"/>
<sequence>MVIKKVIKKKALTTKKKKKKLETKIRVADDAQRDFDDEDFEVADLSNIPAPVIEFELPCMNSTKNGAEKEEGTDEAGKEQKEKASAPRAPKAKKSKLAKNSSKKEPLTAQKLNNELIELRKIVEIAKTRVSHKIVRRRKVFEGKLEKNATKKHEFERKIARLSEEALNIKNVDKDTVAKFALVNRKSFDELRIDGTTPVAQRLLYKLACEDVVVKMVDGMRAKYSDWDTSVAFYLQRLGLQYAGNKKEQKEMEAIGVEVEEEEPKIETDDEQDDDEETYVTSDVEMVNSDEEEEAKAAENRRKILLGLINAKVDETRPALKPKKRKIEEADEPRVSTLKKPKEELKNEAKKILESVIQEAEVKKPKKVLKKKGEKKKKVKEELAVVEKPSTAVIKTINLSDGGVIEKVEKTVRAVEKPKVLEEEEGEDDDDPAAKFFLPNKDLKPKRPKNVEKKEVAEMKKKGASKKKKSAVEKGEVHPSWAASMQKKKEMQSAKPCGKKIVFDDDD</sequence>
<feature type="region of interest" description="Disordered" evidence="2">
    <location>
        <begin position="419"/>
        <end position="507"/>
    </location>
</feature>
<feature type="compositionally biased region" description="Basic and acidic residues" evidence="2">
    <location>
        <begin position="326"/>
        <end position="342"/>
    </location>
</feature>
<feature type="region of interest" description="Disordered" evidence="2">
    <location>
        <begin position="59"/>
        <end position="107"/>
    </location>
</feature>
<gene>
    <name evidence="3" type="ORF">CBOVIS_LOCUS12131</name>
</gene>
<evidence type="ECO:0000256" key="1">
    <source>
        <dbReference type="SAM" id="Coils"/>
    </source>
</evidence>
<dbReference type="PANTHER" id="PTHR23325">
    <property type="entry name" value="SERUM RESPONSE FACTOR-BINDING"/>
    <property type="match status" value="1"/>
</dbReference>
<evidence type="ECO:0000313" key="3">
    <source>
        <dbReference type="EMBL" id="CAB3410632.1"/>
    </source>
</evidence>
<organism evidence="3 4">
    <name type="scientific">Caenorhabditis bovis</name>
    <dbReference type="NCBI Taxonomy" id="2654633"/>
    <lineage>
        <taxon>Eukaryota</taxon>
        <taxon>Metazoa</taxon>
        <taxon>Ecdysozoa</taxon>
        <taxon>Nematoda</taxon>
        <taxon>Chromadorea</taxon>
        <taxon>Rhabditida</taxon>
        <taxon>Rhabditina</taxon>
        <taxon>Rhabditomorpha</taxon>
        <taxon>Rhabditoidea</taxon>
        <taxon>Rhabditidae</taxon>
        <taxon>Peloderinae</taxon>
        <taxon>Caenorhabditis</taxon>
    </lineage>
</organism>
<dbReference type="GO" id="GO:0005634">
    <property type="term" value="C:nucleus"/>
    <property type="evidence" value="ECO:0007669"/>
    <property type="project" value="TreeGrafter"/>
</dbReference>
<dbReference type="OrthoDB" id="3364872at2759"/>
<protein>
    <recommendedName>
        <fullName evidence="5">SRF-dependent transcription regulation-associated protein</fullName>
    </recommendedName>
</protein>
<keyword evidence="1" id="KW-0175">Coiled coil</keyword>
<evidence type="ECO:0008006" key="5">
    <source>
        <dbReference type="Google" id="ProtNLM"/>
    </source>
</evidence>
<evidence type="ECO:0000313" key="4">
    <source>
        <dbReference type="Proteomes" id="UP000494206"/>
    </source>
</evidence>
<feature type="compositionally biased region" description="Basic and acidic residues" evidence="2">
    <location>
        <begin position="66"/>
        <end position="85"/>
    </location>
</feature>
<keyword evidence="4" id="KW-1185">Reference proteome</keyword>
<dbReference type="GO" id="GO:0030686">
    <property type="term" value="C:90S preribosome"/>
    <property type="evidence" value="ECO:0007669"/>
    <property type="project" value="TreeGrafter"/>
</dbReference>
<reference evidence="3 4" key="1">
    <citation type="submission" date="2020-04" db="EMBL/GenBank/DDBJ databases">
        <authorList>
            <person name="Laetsch R D."/>
            <person name="Stevens L."/>
            <person name="Kumar S."/>
            <person name="Blaxter L. M."/>
        </authorList>
    </citation>
    <scope>NUCLEOTIDE SEQUENCE [LARGE SCALE GENOMIC DNA]</scope>
</reference>
<dbReference type="PANTHER" id="PTHR23325:SF1">
    <property type="entry name" value="SERUM RESPONSE FACTOR-BINDING PROTEIN 1"/>
    <property type="match status" value="1"/>
</dbReference>
<feature type="compositionally biased region" description="Acidic residues" evidence="2">
    <location>
        <begin position="422"/>
        <end position="431"/>
    </location>
</feature>
<dbReference type="EMBL" id="CADEPM010000011">
    <property type="protein sequence ID" value="CAB3410632.1"/>
    <property type="molecule type" value="Genomic_DNA"/>
</dbReference>
<dbReference type="Proteomes" id="UP000494206">
    <property type="component" value="Unassembled WGS sequence"/>
</dbReference>
<dbReference type="AlphaFoldDB" id="A0A8S1FCX8"/>
<dbReference type="InterPro" id="IPR037393">
    <property type="entry name" value="Bud22/SRFB1"/>
</dbReference>
<feature type="region of interest" description="Disordered" evidence="2">
    <location>
        <begin position="319"/>
        <end position="342"/>
    </location>
</feature>
<dbReference type="GO" id="GO:0030490">
    <property type="term" value="P:maturation of SSU-rRNA"/>
    <property type="evidence" value="ECO:0007669"/>
    <property type="project" value="TreeGrafter"/>
</dbReference>
<accession>A0A8S1FCX8</accession>
<name>A0A8S1FCX8_9PELO</name>
<comment type="caution">
    <text evidence="3">The sequence shown here is derived from an EMBL/GenBank/DDBJ whole genome shotgun (WGS) entry which is preliminary data.</text>
</comment>